<reference evidence="1" key="1">
    <citation type="submission" date="2022-07" db="EMBL/GenBank/DDBJ databases">
        <title>Phylogenomic reconstructions and comparative analyses of Kickxellomycotina fungi.</title>
        <authorList>
            <person name="Reynolds N.K."/>
            <person name="Stajich J.E."/>
            <person name="Barry K."/>
            <person name="Grigoriev I.V."/>
            <person name="Crous P."/>
            <person name="Smith M.E."/>
        </authorList>
    </citation>
    <scope>NUCLEOTIDE SEQUENCE</scope>
    <source>
        <strain evidence="1">BCRC 34191</strain>
    </source>
</reference>
<evidence type="ECO:0000313" key="2">
    <source>
        <dbReference type="Proteomes" id="UP001140066"/>
    </source>
</evidence>
<dbReference type="Proteomes" id="UP001140066">
    <property type="component" value="Unassembled WGS sequence"/>
</dbReference>
<protein>
    <submittedName>
        <fullName evidence="1">Regulator of (H+)-ATPase in vacuolar membrane</fullName>
    </submittedName>
</protein>
<gene>
    <name evidence="1" type="primary">RAV1</name>
    <name evidence="1" type="ORF">GGI18_001024</name>
</gene>
<dbReference type="EMBL" id="JANBUK010000124">
    <property type="protein sequence ID" value="KAJ2791591.1"/>
    <property type="molecule type" value="Genomic_DNA"/>
</dbReference>
<comment type="caution">
    <text evidence="1">The sequence shown here is derived from an EMBL/GenBank/DDBJ whole genome shotgun (WGS) entry which is preliminary data.</text>
</comment>
<evidence type="ECO:0000313" key="1">
    <source>
        <dbReference type="EMBL" id="KAJ2791591.1"/>
    </source>
</evidence>
<sequence>MPPPLALGARPGSSLMWELLGETFLLSLADAVGHVFILGTPSQAATNGSDQHALEVHDLWDGHKEPIFHISVDPYSQRVATHSIEGELLIWDSVAADGKDISVSRRMALDGSQIRTIAWAPTESEFIAATNDKVYRMQYSNSTLQWQPGDSTMPQLGAFDRIFTFPADPVDELAGPGSNRPYYISTFESDSGCIRTWRVPGPNDRIEYVGCTILPRDGSFDKASRVMPVSHPFFSRDNIMATFDASSGGLSIWGIRTQPDFVWFCSKKHRLPCMNVDMIRYNSIDKAAIVSTELDGSQTITIWIFSSASRASHYLPAGTIYPRSKTDRVREIRWHLTSYAQTYLGVQWDSRVDIYCQERSLDDSWLCVMTIPAAEFGDGKTIGSFSFTDAGGPTFSIDRQLVVHSDALPNGRLLCDVAYEEHGELPLIHPLVLTELMSWGQMDAVKSLLAQLYDYMRELEIDAKRDVALPMVPLRDLISTGATGQDRASLGSFTGGPSNATKYSALFSSDLDDCTLDSGPASLDFEGFNREKAEYLMERLTEIKVRGISPIDQARLMSIVGTISATQGKDQPIDSMGVRYFNKLQLLELENRRTRSSQELPYRELNWALQSNSQAVLLQLCLQTHAPDGLTWESARRMGLFMWISDASVLHAEVEKMARNIFVSQGRDPTKCAIFYLALRKQRLLHGLWRTASTHPEYGKMVTFLANDFSDPRWKTAAAKNAYVLLSRQRYLDAATFFMLSGKLADAATICVTQLNDIQLAVTLCRCYEGDNGPVLKDLLWKNILPVAFKQQNRWLASLVFGIIHRYDLVLQSLTDDLSNLATEIGVEAEASSYSRMDPLDTELLILYRSMLTHSPKYRAPLVTQAELIAQTITIFECLGTPIMSLVVLEWWRRELYAITRTHASVSIAPSSRLASSQPGSGADPMDSGLLDMNSFGAFAGFGNMGTKSVRSGDSARPAAAVDPNDSGMLSMDSFGAMFSSKPKSAAVSSSGLQRSPDAMSSAPQRQQPLSEEEGQDAAAKGVDDASLAVDIEDTPVQYACRTMLALQIVEFICRAKDASKASTIDIDREKQTIADTLRLPLTASMRYVSRMPTKGYATTTAGSKPPASVGSSVPPAVKEGIRDPNTSFTASPKPAAKKKKSHKIRNTALLALVAGTGFVAAAAYAQEDQDFGRNFEQYVPGAKSFMDLIRYHDDSVAMAASDVAFQAYDDIVYTGRFIYTQLYNLLNMLQHNTWQGSDSSGDTTKLATKKPKPVPVAATPTGGQTANEANPIAIVPMSNIQVAVEIPPMHSENKAVAALSKALSTVVSALNKKGLSSENVQELAALSDALVALDKSLGHIKDEERQAIEAALAVERSVFEASLAEFQELAHAALVTREAQLLEDRDRQLGAAAAAMDERVAKELSSQRDLLERRFNRYVRARVDEERGGRLAHLDRVEAQLRQLNQMAQESGDLIRRSRAVSTLGVAISALKSAAMGSRVQTPFASELSALASAATTDFPATRAAIAAIPLAMAEHGVPSQVELEDRFDTVRKEIRSVSLVPENGNLGSQVLSATLSKVMFEKEGLVEGEDVEAVLSRTGFYLRQHNLDRAARELNQLSGWPKKLAEDWISAARRRLEVEQAISVAESEEMLAKLSII</sequence>
<proteinExistence type="predicted"/>
<name>A0ACC1KLE5_9FUNG</name>
<accession>A0ACC1KLE5</accession>
<organism evidence="1 2">
    <name type="scientific">Coemansia linderi</name>
    <dbReference type="NCBI Taxonomy" id="2663919"/>
    <lineage>
        <taxon>Eukaryota</taxon>
        <taxon>Fungi</taxon>
        <taxon>Fungi incertae sedis</taxon>
        <taxon>Zoopagomycota</taxon>
        <taxon>Kickxellomycotina</taxon>
        <taxon>Kickxellomycetes</taxon>
        <taxon>Kickxellales</taxon>
        <taxon>Kickxellaceae</taxon>
        <taxon>Coemansia</taxon>
    </lineage>
</organism>
<keyword evidence="2" id="KW-1185">Reference proteome</keyword>